<protein>
    <recommendedName>
        <fullName evidence="2">Phytanoyl-CoA dioxygenase</fullName>
    </recommendedName>
</protein>
<evidence type="ECO:0008006" key="2">
    <source>
        <dbReference type="Google" id="ProtNLM"/>
    </source>
</evidence>
<dbReference type="Pfam" id="PF05721">
    <property type="entry name" value="PhyH"/>
    <property type="match status" value="1"/>
</dbReference>
<dbReference type="GO" id="GO:0046872">
    <property type="term" value="F:metal ion binding"/>
    <property type="evidence" value="ECO:0007669"/>
    <property type="project" value="UniProtKB-ARBA"/>
</dbReference>
<dbReference type="PANTHER" id="PTHR20883:SF48">
    <property type="entry name" value="ECTOINE DIOXYGENASE"/>
    <property type="match status" value="1"/>
</dbReference>
<proteinExistence type="predicted"/>
<dbReference type="PANTHER" id="PTHR20883">
    <property type="entry name" value="PHYTANOYL-COA DIOXYGENASE DOMAIN CONTAINING 1"/>
    <property type="match status" value="1"/>
</dbReference>
<gene>
    <name evidence="1" type="ORF">METZ01_LOCUS16695</name>
</gene>
<dbReference type="SUPFAM" id="SSF51197">
    <property type="entry name" value="Clavaminate synthase-like"/>
    <property type="match status" value="1"/>
</dbReference>
<name>A0A381PA43_9ZZZZ</name>
<dbReference type="EMBL" id="UINC01000927">
    <property type="protein sequence ID" value="SUZ63841.1"/>
    <property type="molecule type" value="Genomic_DNA"/>
</dbReference>
<reference evidence="1" key="1">
    <citation type="submission" date="2018-05" db="EMBL/GenBank/DDBJ databases">
        <authorList>
            <person name="Lanie J.A."/>
            <person name="Ng W.-L."/>
            <person name="Kazmierczak K.M."/>
            <person name="Andrzejewski T.M."/>
            <person name="Davidsen T.M."/>
            <person name="Wayne K.J."/>
            <person name="Tettelin H."/>
            <person name="Glass J.I."/>
            <person name="Rusch D."/>
            <person name="Podicherti R."/>
            <person name="Tsui H.-C.T."/>
            <person name="Winkler M.E."/>
        </authorList>
    </citation>
    <scope>NUCLEOTIDE SEQUENCE</scope>
</reference>
<organism evidence="1">
    <name type="scientific">marine metagenome</name>
    <dbReference type="NCBI Taxonomy" id="408172"/>
    <lineage>
        <taxon>unclassified sequences</taxon>
        <taxon>metagenomes</taxon>
        <taxon>ecological metagenomes</taxon>
    </lineage>
</organism>
<accession>A0A381PA43</accession>
<dbReference type="GO" id="GO:0016491">
    <property type="term" value="F:oxidoreductase activity"/>
    <property type="evidence" value="ECO:0007669"/>
    <property type="project" value="UniProtKB-ARBA"/>
</dbReference>
<dbReference type="Gene3D" id="2.60.120.620">
    <property type="entry name" value="q2cbj1_9rhob like domain"/>
    <property type="match status" value="1"/>
</dbReference>
<evidence type="ECO:0000313" key="1">
    <source>
        <dbReference type="EMBL" id="SUZ63841.1"/>
    </source>
</evidence>
<sequence length="278" mass="30810">MDTATLSQHLQTIEDDGYCIIENAIEQDLIEEVRETVARLEADLEVQPRGNRAEGYATKRMYNLLGKDRAFWKLPTHENVLPFPEHLLDDECILSGTTCMHIGPGEVHQGLHSDDGLVTVSRPRIPFMVTTIWAFTDFTDENGATRIVPGSHRFDHEPGKGEQIEHIPAEMKAGSVLILNGGTWHCGGANTTNNDWRLGISVQYCQGYLRQQQNQYYSLAPDDVKAMPQRLAALCGFGLYKGIMGHVDGASPGRFLGAHEVDEIAYAAMRTKNGVAES</sequence>
<dbReference type="AlphaFoldDB" id="A0A381PA43"/>
<dbReference type="InterPro" id="IPR008775">
    <property type="entry name" value="Phytyl_CoA_dOase-like"/>
</dbReference>